<sequence length="986" mass="106936" precursor="true">MKHAQKKSFKNLLSLLLALTVICATFPAMKTSAVTTQPYKWNNVKIGGGGGYVCGIVYNPTEKGLVYARTDMGGAYIRNKTTLEWEPLTDWVSPDEWNLLGCESIATDPVDTKRVYIAAGTYTNSWTTMNGYILRSSDYGKTWERTELPFKFGGNMPGRSVGERLMVDPNSNNILYFAARSGKGLWKSTDYGKTWAKVSSFTNVGNYVEDPNFEYSSDNLGLCFVTFDSFKGTKGTPTKDIYVGVADKKNPLYVSHDAGATWKPVEGQPTESTFKQHNSKALKIGIPHHAVISSKGILYVTYCDRGGPYQADDGAVYKYDTNTGVWTDITPPSDYNWDGSPKYENWYGYSGLSVDAQNPDTLIISSLQSWWPDNYIFRSLDAGKSWDPIWKMGDSYPSRNMKYTMDISKAPWLTFGNKINAASGGLVKGDEIMNNPAPKLGWMMSALAINPFDSNEMMYGTGATIYGTKNLTDWDKGEFVNIEVMGMGVEETAVLSLICPPVNGVELISGVGDICGFVHKDLKTGPDMMMTTPRFTSTTGLDYAELNPKIIVRVGNTDKEQYEMVKKSVAISKDGGETWSEVQPNVSYTFPSTNADDIVQGGSVAVSADGATFVWSPSTSQGVICYVNGGWKAVSTLPAGANVCSDRVNPKVFYAYAKNTLYVSNDGGQTFTSAKTDLEAASAKIKAVPGKEGHVWIPGSTTGLSYTTDGGKTINKVNGVTRCDVVGFGKAKAGEDYLAIYICGETDGLYAVYRSDDMAKNWIRVNDDQHQYGSINYSITGDLRVYGRVFVATNGRGIVYGEPNGTAVSPTPTKPTSPTSTPTGPVQGNKLSGYIAPDFTYSAEAGKTVKAGFKIELVGIGRSATTDQNGYFEISGITEKVASFNVKISKAGYLAREINKIVIDSNKVIGTSASPVLMWAGDLNQDGTINMSDIIIMAKYFGGVKGDGTYLPDADLNSDSSINMSDVMILAKHFNATTSSYSAAVV</sequence>
<dbReference type="GO" id="GO:0030245">
    <property type="term" value="P:cellulose catabolic process"/>
    <property type="evidence" value="ECO:0007669"/>
    <property type="project" value="UniProtKB-KW"/>
</dbReference>
<dbReference type="InterPro" id="IPR052025">
    <property type="entry name" value="Xyloglucanase_GH74"/>
</dbReference>
<dbReference type="Gene3D" id="2.60.40.4130">
    <property type="match status" value="1"/>
</dbReference>
<evidence type="ECO:0000256" key="1">
    <source>
        <dbReference type="ARBA" id="ARBA00022729"/>
    </source>
</evidence>
<dbReference type="InterPro" id="IPR002105">
    <property type="entry name" value="Dockerin_1_rpt"/>
</dbReference>
<feature type="domain" description="Dockerin" evidence="10">
    <location>
        <begin position="916"/>
        <end position="983"/>
    </location>
</feature>
<protein>
    <recommendedName>
        <fullName evidence="10">Dockerin domain-containing protein</fullName>
    </recommendedName>
</protein>
<dbReference type="CDD" id="cd14254">
    <property type="entry name" value="Dockerin_II"/>
    <property type="match status" value="1"/>
</dbReference>
<dbReference type="PROSITE" id="PS00018">
    <property type="entry name" value="EF_HAND_1"/>
    <property type="match status" value="1"/>
</dbReference>
<evidence type="ECO:0000259" key="10">
    <source>
        <dbReference type="PROSITE" id="PS51766"/>
    </source>
</evidence>
<evidence type="ECO:0000313" key="11">
    <source>
        <dbReference type="EMBL" id="KNY30355.1"/>
    </source>
</evidence>
<feature type="compositionally biased region" description="Low complexity" evidence="8">
    <location>
        <begin position="809"/>
        <end position="825"/>
    </location>
</feature>
<dbReference type="FunFam" id="2.130.10.10:FF:000534">
    <property type="entry name" value="Xyloglucanase Xgh74A"/>
    <property type="match status" value="1"/>
</dbReference>
<name>A0A0L6JXR6_9FIRM</name>
<comment type="similarity">
    <text evidence="7">Belongs to the glycosyl hydrolase 74 family.</text>
</comment>
<dbReference type="Proteomes" id="UP000036923">
    <property type="component" value="Unassembled WGS sequence"/>
</dbReference>
<dbReference type="PATRIC" id="fig|398512.5.peg.5910"/>
<evidence type="ECO:0000256" key="6">
    <source>
        <dbReference type="ARBA" id="ARBA00023326"/>
    </source>
</evidence>
<organism evidence="11 12">
    <name type="scientific">Pseudobacteroides cellulosolvens ATCC 35603 = DSM 2933</name>
    <dbReference type="NCBI Taxonomy" id="398512"/>
    <lineage>
        <taxon>Bacteria</taxon>
        <taxon>Bacillati</taxon>
        <taxon>Bacillota</taxon>
        <taxon>Clostridia</taxon>
        <taxon>Eubacteriales</taxon>
        <taxon>Oscillospiraceae</taxon>
        <taxon>Pseudobacteroides</taxon>
    </lineage>
</organism>
<evidence type="ECO:0000256" key="4">
    <source>
        <dbReference type="ARBA" id="ARBA00023277"/>
    </source>
</evidence>
<dbReference type="GO" id="GO:0004553">
    <property type="term" value="F:hydrolase activity, hydrolyzing O-glycosyl compounds"/>
    <property type="evidence" value="ECO:0007669"/>
    <property type="project" value="InterPro"/>
</dbReference>
<dbReference type="InterPro" id="IPR002860">
    <property type="entry name" value="BNR_rpt"/>
</dbReference>
<evidence type="ECO:0000256" key="9">
    <source>
        <dbReference type="SAM" id="SignalP"/>
    </source>
</evidence>
<evidence type="ECO:0000256" key="8">
    <source>
        <dbReference type="SAM" id="MobiDB-lite"/>
    </source>
</evidence>
<reference evidence="12" key="1">
    <citation type="submission" date="2015-07" db="EMBL/GenBank/DDBJ databases">
        <title>Near-Complete Genome Sequence of the Cellulolytic Bacterium Bacteroides (Pseudobacteroides) cellulosolvens ATCC 35603.</title>
        <authorList>
            <person name="Dassa B."/>
            <person name="Utturkar S.M."/>
            <person name="Klingeman D.M."/>
            <person name="Hurt R.A."/>
            <person name="Keller M."/>
            <person name="Xu J."/>
            <person name="Reddy Y.H.K."/>
            <person name="Borovok I."/>
            <person name="Grinberg I.R."/>
            <person name="Lamed R."/>
            <person name="Zhivin O."/>
            <person name="Bayer E.A."/>
            <person name="Brown S.D."/>
        </authorList>
    </citation>
    <scope>NUCLEOTIDE SEQUENCE [LARGE SCALE GENOMIC DNA]</scope>
    <source>
        <strain evidence="12">DSM 2933</strain>
    </source>
</reference>
<keyword evidence="4" id="KW-0119">Carbohydrate metabolism</keyword>
<dbReference type="PROSITE" id="PS51766">
    <property type="entry name" value="DOCKERIN"/>
    <property type="match status" value="1"/>
</dbReference>
<dbReference type="PROSITE" id="PS00448">
    <property type="entry name" value="CLOS_CELLULOSOME_RPT"/>
    <property type="match status" value="1"/>
</dbReference>
<evidence type="ECO:0000256" key="7">
    <source>
        <dbReference type="ARBA" id="ARBA00037986"/>
    </source>
</evidence>
<evidence type="ECO:0000256" key="2">
    <source>
        <dbReference type="ARBA" id="ARBA00022801"/>
    </source>
</evidence>
<keyword evidence="6" id="KW-0624">Polysaccharide degradation</keyword>
<evidence type="ECO:0000256" key="5">
    <source>
        <dbReference type="ARBA" id="ARBA00023295"/>
    </source>
</evidence>
<dbReference type="Gene3D" id="2.130.10.10">
    <property type="entry name" value="YVTN repeat-like/Quinoprotein amine dehydrogenase"/>
    <property type="match status" value="2"/>
</dbReference>
<dbReference type="PANTHER" id="PTHR43739:SF2">
    <property type="entry name" value="OLIGOXYLOGLUCAN-REDUCING END-SPECIFIC XYLOGLUCANASE-RELATED"/>
    <property type="match status" value="1"/>
</dbReference>
<dbReference type="PANTHER" id="PTHR43739">
    <property type="entry name" value="XYLOGLUCANASE (EUROFUNG)"/>
    <property type="match status" value="1"/>
</dbReference>
<feature type="region of interest" description="Disordered" evidence="8">
    <location>
        <begin position="801"/>
        <end position="827"/>
    </location>
</feature>
<dbReference type="STRING" id="398512.Bccel_5635"/>
<dbReference type="eggNOG" id="COG4447">
    <property type="taxonomic scope" value="Bacteria"/>
</dbReference>
<dbReference type="AlphaFoldDB" id="A0A0L6JXR6"/>
<dbReference type="RefSeq" id="WP_160317764.1">
    <property type="nucleotide sequence ID" value="NZ_JQKC01000010.1"/>
</dbReference>
<dbReference type="SUPFAM" id="SSF49464">
    <property type="entry name" value="Carboxypeptidase regulatory domain-like"/>
    <property type="match status" value="1"/>
</dbReference>
<accession>A0A0L6JXR6</accession>
<dbReference type="GO" id="GO:0010411">
    <property type="term" value="P:xyloglucan metabolic process"/>
    <property type="evidence" value="ECO:0007669"/>
    <property type="project" value="TreeGrafter"/>
</dbReference>
<dbReference type="InterPro" id="IPR015943">
    <property type="entry name" value="WD40/YVTN_repeat-like_dom_sf"/>
</dbReference>
<dbReference type="InterPro" id="IPR008969">
    <property type="entry name" value="CarboxyPept-like_regulatory"/>
</dbReference>
<feature type="signal peptide" evidence="9">
    <location>
        <begin position="1"/>
        <end position="30"/>
    </location>
</feature>
<evidence type="ECO:0000256" key="3">
    <source>
        <dbReference type="ARBA" id="ARBA00023001"/>
    </source>
</evidence>
<comment type="caution">
    <text evidence="11">The sequence shown here is derived from an EMBL/GenBank/DDBJ whole genome shotgun (WGS) entry which is preliminary data.</text>
</comment>
<keyword evidence="5" id="KW-0326">Glycosidase</keyword>
<dbReference type="EMBL" id="LGTC01000001">
    <property type="protein sequence ID" value="KNY30355.1"/>
    <property type="molecule type" value="Genomic_DNA"/>
</dbReference>
<keyword evidence="3" id="KW-0136">Cellulose degradation</keyword>
<proteinExistence type="inferred from homology"/>
<dbReference type="InterPro" id="IPR016134">
    <property type="entry name" value="Dockerin_dom"/>
</dbReference>
<keyword evidence="12" id="KW-1185">Reference proteome</keyword>
<dbReference type="InterPro" id="IPR036439">
    <property type="entry name" value="Dockerin_dom_sf"/>
</dbReference>
<dbReference type="SUPFAM" id="SSF110296">
    <property type="entry name" value="Oligoxyloglucan reducing end-specific cellobiohydrolase"/>
    <property type="match status" value="2"/>
</dbReference>
<dbReference type="SUPFAM" id="SSF63446">
    <property type="entry name" value="Type I dockerin domain"/>
    <property type="match status" value="1"/>
</dbReference>
<keyword evidence="1 9" id="KW-0732">Signal</keyword>
<feature type="chain" id="PRO_5038376136" description="Dockerin domain-containing protein" evidence="9">
    <location>
        <begin position="31"/>
        <end position="986"/>
    </location>
</feature>
<dbReference type="Pfam" id="PF15899">
    <property type="entry name" value="BNR_6"/>
    <property type="match status" value="1"/>
</dbReference>
<keyword evidence="2" id="KW-0378">Hydrolase</keyword>
<dbReference type="InterPro" id="IPR018247">
    <property type="entry name" value="EF_Hand_1_Ca_BS"/>
</dbReference>
<dbReference type="OrthoDB" id="9757947at2"/>
<gene>
    <name evidence="11" type="ORF">Bccel_5635</name>
</gene>
<dbReference type="CDD" id="cd15482">
    <property type="entry name" value="Sialidase_non-viral"/>
    <property type="match status" value="1"/>
</dbReference>
<evidence type="ECO:0000313" key="12">
    <source>
        <dbReference type="Proteomes" id="UP000036923"/>
    </source>
</evidence>
<dbReference type="Pfam" id="PF00404">
    <property type="entry name" value="Dockerin_1"/>
    <property type="match status" value="1"/>
</dbReference>